<feature type="compositionally biased region" description="Polar residues" evidence="1">
    <location>
        <begin position="66"/>
        <end position="82"/>
    </location>
</feature>
<reference evidence="2 3" key="1">
    <citation type="submission" date="2019-06" db="EMBL/GenBank/DDBJ databases">
        <title>WGS assembly of Gossypium darwinii.</title>
        <authorList>
            <person name="Chen Z.J."/>
            <person name="Sreedasyam A."/>
            <person name="Ando A."/>
            <person name="Song Q."/>
            <person name="De L."/>
            <person name="Hulse-Kemp A."/>
            <person name="Ding M."/>
            <person name="Ye W."/>
            <person name="Kirkbride R."/>
            <person name="Jenkins J."/>
            <person name="Plott C."/>
            <person name="Lovell J."/>
            <person name="Lin Y.-M."/>
            <person name="Vaughn R."/>
            <person name="Liu B."/>
            <person name="Li W."/>
            <person name="Simpson S."/>
            <person name="Scheffler B."/>
            <person name="Saski C."/>
            <person name="Grover C."/>
            <person name="Hu G."/>
            <person name="Conover J."/>
            <person name="Carlson J."/>
            <person name="Shu S."/>
            <person name="Boston L."/>
            <person name="Williams M."/>
            <person name="Peterson D."/>
            <person name="Mcgee K."/>
            <person name="Jones D."/>
            <person name="Wendel J."/>
            <person name="Stelly D."/>
            <person name="Grimwood J."/>
            <person name="Schmutz J."/>
        </authorList>
    </citation>
    <scope>NUCLEOTIDE SEQUENCE [LARGE SCALE GENOMIC DNA]</scope>
    <source>
        <strain evidence="2">1808015.09</strain>
    </source>
</reference>
<proteinExistence type="predicted"/>
<dbReference type="AlphaFoldDB" id="A0A5D2AYG8"/>
<evidence type="ECO:0000313" key="3">
    <source>
        <dbReference type="Proteomes" id="UP000323506"/>
    </source>
</evidence>
<organism evidence="2 3">
    <name type="scientific">Gossypium darwinii</name>
    <name type="common">Darwin's cotton</name>
    <name type="synonym">Gossypium barbadense var. darwinii</name>
    <dbReference type="NCBI Taxonomy" id="34276"/>
    <lineage>
        <taxon>Eukaryota</taxon>
        <taxon>Viridiplantae</taxon>
        <taxon>Streptophyta</taxon>
        <taxon>Embryophyta</taxon>
        <taxon>Tracheophyta</taxon>
        <taxon>Spermatophyta</taxon>
        <taxon>Magnoliopsida</taxon>
        <taxon>eudicotyledons</taxon>
        <taxon>Gunneridae</taxon>
        <taxon>Pentapetalae</taxon>
        <taxon>rosids</taxon>
        <taxon>malvids</taxon>
        <taxon>Malvales</taxon>
        <taxon>Malvaceae</taxon>
        <taxon>Malvoideae</taxon>
        <taxon>Gossypium</taxon>
    </lineage>
</organism>
<evidence type="ECO:0000256" key="1">
    <source>
        <dbReference type="SAM" id="MobiDB-lite"/>
    </source>
</evidence>
<keyword evidence="3" id="KW-1185">Reference proteome</keyword>
<name>A0A5D2AYG8_GOSDA</name>
<evidence type="ECO:0000313" key="2">
    <source>
        <dbReference type="EMBL" id="TYG48426.1"/>
    </source>
</evidence>
<feature type="compositionally biased region" description="Basic and acidic residues" evidence="1">
    <location>
        <begin position="85"/>
        <end position="94"/>
    </location>
</feature>
<feature type="region of interest" description="Disordered" evidence="1">
    <location>
        <begin position="66"/>
        <end position="99"/>
    </location>
</feature>
<accession>A0A5D2AYG8</accession>
<sequence>MHHFISTFPLSFLTATQHPAYIRHPPTILCPTTQQKKHCSVNPNLFSMAFFSTSFFTCFFSGSNKVASQGEDTQPSSSTVSKAGSDAKLKEGKAKNNPPIPITYFPIGSKLSLL</sequence>
<protein>
    <submittedName>
        <fullName evidence="2">Uncharacterized protein</fullName>
    </submittedName>
</protein>
<dbReference type="EMBL" id="CM017710">
    <property type="protein sequence ID" value="TYG48426.1"/>
    <property type="molecule type" value="Genomic_DNA"/>
</dbReference>
<gene>
    <name evidence="2" type="ORF">ES288_D10G013200v1</name>
</gene>
<dbReference type="Proteomes" id="UP000323506">
    <property type="component" value="Chromosome D10"/>
</dbReference>